<feature type="region of interest" description="Disordered" evidence="6">
    <location>
        <begin position="244"/>
        <end position="320"/>
    </location>
</feature>
<dbReference type="InterPro" id="IPR057735">
    <property type="entry name" value="UBE2O-like_tSH3-B"/>
</dbReference>
<evidence type="ECO:0000256" key="6">
    <source>
        <dbReference type="SAM" id="MobiDB-lite"/>
    </source>
</evidence>
<dbReference type="InterPro" id="IPR000608">
    <property type="entry name" value="UBC"/>
</dbReference>
<dbReference type="SMART" id="SM00212">
    <property type="entry name" value="UBCc"/>
    <property type="match status" value="1"/>
</dbReference>
<dbReference type="PANTHER" id="PTHR46116:SF21">
    <property type="entry name" value="UBIQUITIN-CONJUGATING ENZYME E2 23-RELATED"/>
    <property type="match status" value="1"/>
</dbReference>
<feature type="region of interest" description="Disordered" evidence="6">
    <location>
        <begin position="563"/>
        <end position="605"/>
    </location>
</feature>
<evidence type="ECO:0000256" key="5">
    <source>
        <dbReference type="ARBA" id="ARBA00022840"/>
    </source>
</evidence>
<dbReference type="GO" id="GO:0005524">
    <property type="term" value="F:ATP binding"/>
    <property type="evidence" value="ECO:0007669"/>
    <property type="project" value="UniProtKB-KW"/>
</dbReference>
<reference evidence="8 9" key="1">
    <citation type="submission" date="2019-12" db="EMBL/GenBank/DDBJ databases">
        <authorList>
            <person name="Scholz U."/>
            <person name="Mascher M."/>
            <person name="Fiebig A."/>
        </authorList>
    </citation>
    <scope>NUCLEOTIDE SEQUENCE</scope>
</reference>
<feature type="domain" description="UBC core" evidence="7">
    <location>
        <begin position="813"/>
        <end position="973"/>
    </location>
</feature>
<feature type="compositionally biased region" description="Polar residues" evidence="6">
    <location>
        <begin position="246"/>
        <end position="255"/>
    </location>
</feature>
<feature type="compositionally biased region" description="Basic and acidic residues" evidence="6">
    <location>
        <begin position="720"/>
        <end position="734"/>
    </location>
</feature>
<name>A0A7I8J918_SPIIN</name>
<protein>
    <recommendedName>
        <fullName evidence="1">E2 ubiquitin-conjugating enzyme</fullName>
        <ecNumber evidence="1">2.3.2.23</ecNumber>
    </recommendedName>
</protein>
<gene>
    <name evidence="8" type="ORF">SI7747_10013101</name>
</gene>
<dbReference type="PANTHER" id="PTHR46116">
    <property type="entry name" value="(E3-INDEPENDENT) E2 UBIQUITIN-CONJUGATING ENZYME"/>
    <property type="match status" value="1"/>
</dbReference>
<evidence type="ECO:0000259" key="7">
    <source>
        <dbReference type="PROSITE" id="PS50127"/>
    </source>
</evidence>
<dbReference type="Gene3D" id="3.10.110.10">
    <property type="entry name" value="Ubiquitin Conjugating Enzyme"/>
    <property type="match status" value="1"/>
</dbReference>
<sequence>MLGAVMEVAGASDSEASFTDESDAESYDEYNNINGKGGDDDNGGAGEYRDGGGSLAEGRVKIMWADGSETINPISNLAVVDREFVHGDIVASISDPTDNLAVDISSKKLKRVRDFSAGDYVVCGPWLGRVDEVVDNVTVMFDDGSVCKVMKADPSRLKPISKRMVSDAGFPYYPGQRVKAVSSSVFKTSRGFMGCGELTMSKVLDVSASAPAEEQKPKNLMLLSCFTHAYWRLGDRCLFSPPQPLPTTSGSTSKAKVTEDPIPGCNSNLNSSSSHIGDDNDLYLSDSSESSKPGCRDSGGSCRDEQSSDQPYPDEAMQSEGCESRLLNAADSPDHLVSGHSGDEFSAHSTITETSNESFSSCEDEPLICPDRTRNSGMTREANTKNEVVESGFLNHSSVTRTNQHLLSGWPGYRRKFRTTLFKSERSHKMVPSERAFSVASTLTKVDVAWQDGTREFGVNSTSLIPVQRPGDYDFFPEQYVMEKVSDENDELSEVKRVGVVRSVNAEERTVCVRWLKPFPRPESSWEFDNEEVVSAYELLLHPDYDYCYGDLVVRLSSLSVSTDAPVSEDPSELEDNTSWLHESDEKRQARPGSNVTQPAKGESDKNLAWVGHITGLQRVGPQAIYVVSGEDDGESIVSESELSDDNASWETVEENEMADLDAVKRWFAISTDGNAKENVAAASSEDNNPIRHGPLSFSVSAFGFFTRLVTGLFTQGRETLDSSPDHDISDDHAAPTNGETSETGSAVPMEADTEVKVDMLHSPASVEVETAISFQRGYEEDGSHSFKQFDIAKDPSDHKFLDVTGQNRGSSKWIKKVQKEWNILEKNLPDAIFVRVFEDRMDLLRAVIVGACGTPYQDGLFFFDFHLLPDYPQVPPSVYYHSGGLRINPNLYEEGKVCLSILNTWAGRGNEVWDQSSSSILQVLVSIQGLVLNSRPYFNEAGYDKQVGTAEGEKNSLSYNENTYILNLRSMLYLLRRPPRHFEAFVDHHFRTRGHYILKACDAYMKGCAVGSLTNDAEETTNSDGRSSTGFKLILEKIIPKLFAALCEAGAIDCQQFAHLQKI</sequence>
<feature type="compositionally biased region" description="Polar residues" evidence="6">
    <location>
        <begin position="347"/>
        <end position="361"/>
    </location>
</feature>
<feature type="region of interest" description="Disordered" evidence="6">
    <location>
        <begin position="9"/>
        <end position="50"/>
    </location>
</feature>
<dbReference type="SUPFAM" id="SSF54495">
    <property type="entry name" value="UBC-like"/>
    <property type="match status" value="1"/>
</dbReference>
<keyword evidence="2" id="KW-0808">Transferase</keyword>
<dbReference type="EMBL" id="LR743597">
    <property type="protein sequence ID" value="CAA2627448.1"/>
    <property type="molecule type" value="Genomic_DNA"/>
</dbReference>
<dbReference type="GO" id="GO:0061631">
    <property type="term" value="F:ubiquitin conjugating enzyme activity"/>
    <property type="evidence" value="ECO:0007669"/>
    <property type="project" value="UniProtKB-EC"/>
</dbReference>
<feature type="compositionally biased region" description="Acidic residues" evidence="6">
    <location>
        <begin position="18"/>
        <end position="28"/>
    </location>
</feature>
<keyword evidence="5" id="KW-0067">ATP-binding</keyword>
<dbReference type="AlphaFoldDB" id="A0A7I8J918"/>
<dbReference type="InterPro" id="IPR016135">
    <property type="entry name" value="UBQ-conjugating_enzyme/RWD"/>
</dbReference>
<dbReference type="Proteomes" id="UP001189122">
    <property type="component" value="Unassembled WGS sequence"/>
</dbReference>
<keyword evidence="3" id="KW-0547">Nucleotide-binding</keyword>
<dbReference type="CDD" id="cd23837">
    <property type="entry name" value="UBCc_UBE2O"/>
    <property type="match status" value="1"/>
</dbReference>
<evidence type="ECO:0000313" key="8">
    <source>
        <dbReference type="EMBL" id="CAA2627448.1"/>
    </source>
</evidence>
<feature type="region of interest" description="Disordered" evidence="6">
    <location>
        <begin position="720"/>
        <end position="749"/>
    </location>
</feature>
<dbReference type="InterPro" id="IPR057733">
    <property type="entry name" value="UBE2O-like_SH3-B"/>
</dbReference>
<organism evidence="8">
    <name type="scientific">Spirodela intermedia</name>
    <name type="common">Intermediate duckweed</name>
    <dbReference type="NCBI Taxonomy" id="51605"/>
    <lineage>
        <taxon>Eukaryota</taxon>
        <taxon>Viridiplantae</taxon>
        <taxon>Streptophyta</taxon>
        <taxon>Embryophyta</taxon>
        <taxon>Tracheophyta</taxon>
        <taxon>Spermatophyta</taxon>
        <taxon>Magnoliopsida</taxon>
        <taxon>Liliopsida</taxon>
        <taxon>Araceae</taxon>
        <taxon>Lemnoideae</taxon>
        <taxon>Spirodela</taxon>
    </lineage>
</organism>
<accession>A0A7I8J918</accession>
<feature type="region of interest" description="Disordered" evidence="6">
    <location>
        <begin position="332"/>
        <end position="380"/>
    </location>
</feature>
<dbReference type="PROSITE" id="PS50127">
    <property type="entry name" value="UBC_2"/>
    <property type="match status" value="1"/>
</dbReference>
<dbReference type="Pfam" id="PF00179">
    <property type="entry name" value="UQ_con"/>
    <property type="match status" value="1"/>
</dbReference>
<evidence type="ECO:0000256" key="3">
    <source>
        <dbReference type="ARBA" id="ARBA00022741"/>
    </source>
</evidence>
<dbReference type="Pfam" id="PF23046">
    <property type="entry name" value="tSH3-B_UBE2O"/>
    <property type="match status" value="1"/>
</dbReference>
<proteinExistence type="predicted"/>
<evidence type="ECO:0000256" key="4">
    <source>
        <dbReference type="ARBA" id="ARBA00022786"/>
    </source>
</evidence>
<evidence type="ECO:0000313" key="9">
    <source>
        <dbReference type="Proteomes" id="UP001189122"/>
    </source>
</evidence>
<dbReference type="EC" id="2.3.2.23" evidence="1"/>
<keyword evidence="4" id="KW-0833">Ubl conjugation pathway</keyword>
<dbReference type="FunFam" id="3.10.110.10:FF:000028">
    <property type="entry name" value="Probable ubiquitin-conjugating enzyme E2 23"/>
    <property type="match status" value="1"/>
</dbReference>
<keyword evidence="9" id="KW-1185">Reference proteome</keyword>
<dbReference type="EMBL" id="CACRZD030000010">
    <property type="protein sequence ID" value="CAA6666708.1"/>
    <property type="molecule type" value="Genomic_DNA"/>
</dbReference>
<feature type="compositionally biased region" description="Polar residues" evidence="6">
    <location>
        <begin position="265"/>
        <end position="275"/>
    </location>
</feature>
<evidence type="ECO:0000256" key="2">
    <source>
        <dbReference type="ARBA" id="ARBA00022679"/>
    </source>
</evidence>
<dbReference type="Pfam" id="PF23043">
    <property type="entry name" value="SH3-B_UBE2O"/>
    <property type="match status" value="1"/>
</dbReference>
<evidence type="ECO:0000256" key="1">
    <source>
        <dbReference type="ARBA" id="ARBA00012486"/>
    </source>
</evidence>